<dbReference type="Proteomes" id="UP000433876">
    <property type="component" value="Unassembled WGS sequence"/>
</dbReference>
<dbReference type="EMBL" id="NMPR01000420">
    <property type="protein sequence ID" value="KAA8620638.1"/>
    <property type="molecule type" value="Genomic_DNA"/>
</dbReference>
<keyword evidence="1" id="KW-0732">Signal</keyword>
<name>A0A8S8ZDI6_SORMA</name>
<dbReference type="PANTHER" id="PTHR42923">
    <property type="entry name" value="PROTOPORPHYRINOGEN OXIDASE"/>
    <property type="match status" value="1"/>
</dbReference>
<sequence>MTTAALWIAASLLSAASAVAATSSPPSPVLPASAAQHIINVDVAIVGAGASGAYAAIRLKEDFGKSIAVIDKSSRLGGHVSTFDDLSTGKPFDFGVNSYNDYGPAKDFFNRLGISFSPAPRVALTQRFVDFQTGRPVAYEPSSNQDRKAALQKFLTVTEPYEKFLLPGYWNFPQPRDIPEDLLLPFAQFVNKYNISACANQVFEVTGMGVGDFQNSLTMYVLSAFNQPMIRTFLGNGTIFTPNSRRNIEVYEKIQARLGSDLLLGSTVVQSERANNGHSLWVENGTTGRYTLVKAKKLLIAIQPTKQNMEPFNLDRTEKAVFDKLEQSVVHCGIVTHPSLPIDVSIVNIPAAGAPANYMALPKPNFNARFDYMGGNSTNWRVLMVGKKDLNKDKAQGIANKNFEDMVKRGTLSSGGPTNLEIKAWSEHGAMHMHASAREIRNGFIQRQYALQGHKGTWWTGGAFSHQFQAVLWAFDDVLITKMLA</sequence>
<dbReference type="VEuPathDB" id="FungiDB:SMAC_05649"/>
<protein>
    <recommendedName>
        <fullName evidence="4">Amine oxidase domain-containing protein</fullName>
    </recommendedName>
</protein>
<dbReference type="AlphaFoldDB" id="A0A8S8ZDI6"/>
<reference evidence="2 3" key="1">
    <citation type="submission" date="2017-07" db="EMBL/GenBank/DDBJ databases">
        <title>Genome sequence of the Sordaria macrospora wild type strain R19027.</title>
        <authorList>
            <person name="Nowrousian M."/>
            <person name="Teichert I."/>
            <person name="Kueck U."/>
        </authorList>
    </citation>
    <scope>NUCLEOTIDE SEQUENCE [LARGE SCALE GENOMIC DNA]</scope>
    <source>
        <strain evidence="2 3">R19027</strain>
        <tissue evidence="2">Mycelium</tissue>
    </source>
</reference>
<evidence type="ECO:0000313" key="3">
    <source>
        <dbReference type="Proteomes" id="UP000433876"/>
    </source>
</evidence>
<dbReference type="Gene3D" id="3.30.70.1990">
    <property type="match status" value="1"/>
</dbReference>
<proteinExistence type="predicted"/>
<dbReference type="PANTHER" id="PTHR42923:SF26">
    <property type="entry name" value="FMN REDUCTASE LOT6, PUTATIVE (AFU_ORTHOLOGUE AFUA_7G06600)-RELATED"/>
    <property type="match status" value="1"/>
</dbReference>
<dbReference type="Gene3D" id="3.50.50.60">
    <property type="entry name" value="FAD/NAD(P)-binding domain"/>
    <property type="match status" value="1"/>
</dbReference>
<accession>A0A8S8ZDI6</accession>
<feature type="chain" id="PRO_5035837085" description="Amine oxidase domain-containing protein" evidence="1">
    <location>
        <begin position="21"/>
        <end position="485"/>
    </location>
</feature>
<dbReference type="Gene3D" id="1.10.405.20">
    <property type="match status" value="1"/>
</dbReference>
<gene>
    <name evidence="2" type="ORF">SMACR_05649</name>
</gene>
<feature type="signal peptide" evidence="1">
    <location>
        <begin position="1"/>
        <end position="20"/>
    </location>
</feature>
<comment type="caution">
    <text evidence="2">The sequence shown here is derived from an EMBL/GenBank/DDBJ whole genome shotgun (WGS) entry which is preliminary data.</text>
</comment>
<dbReference type="InterPro" id="IPR036188">
    <property type="entry name" value="FAD/NAD-bd_sf"/>
</dbReference>
<evidence type="ECO:0008006" key="4">
    <source>
        <dbReference type="Google" id="ProtNLM"/>
    </source>
</evidence>
<dbReference type="InterPro" id="IPR050464">
    <property type="entry name" value="Zeta_carotene_desat/Oxidored"/>
</dbReference>
<dbReference type="SUPFAM" id="SSF51905">
    <property type="entry name" value="FAD/NAD(P)-binding domain"/>
    <property type="match status" value="1"/>
</dbReference>
<organism evidence="2 3">
    <name type="scientific">Sordaria macrospora</name>
    <dbReference type="NCBI Taxonomy" id="5147"/>
    <lineage>
        <taxon>Eukaryota</taxon>
        <taxon>Fungi</taxon>
        <taxon>Dikarya</taxon>
        <taxon>Ascomycota</taxon>
        <taxon>Pezizomycotina</taxon>
        <taxon>Sordariomycetes</taxon>
        <taxon>Sordariomycetidae</taxon>
        <taxon>Sordariales</taxon>
        <taxon>Sordariaceae</taxon>
        <taxon>Sordaria</taxon>
    </lineage>
</organism>
<dbReference type="Pfam" id="PF13450">
    <property type="entry name" value="NAD_binding_8"/>
    <property type="match status" value="1"/>
</dbReference>
<evidence type="ECO:0000313" key="2">
    <source>
        <dbReference type="EMBL" id="KAA8620638.1"/>
    </source>
</evidence>
<dbReference type="GO" id="GO:0016491">
    <property type="term" value="F:oxidoreductase activity"/>
    <property type="evidence" value="ECO:0007669"/>
    <property type="project" value="TreeGrafter"/>
</dbReference>
<evidence type="ECO:0000256" key="1">
    <source>
        <dbReference type="SAM" id="SignalP"/>
    </source>
</evidence>